<evidence type="ECO:0008006" key="4">
    <source>
        <dbReference type="Google" id="ProtNLM"/>
    </source>
</evidence>
<dbReference type="Proteomes" id="UP000054053">
    <property type="component" value="Unassembled WGS sequence"/>
</dbReference>
<dbReference type="Pfam" id="PF13279">
    <property type="entry name" value="4HBT_2"/>
    <property type="match status" value="1"/>
</dbReference>
<dbReference type="AlphaFoldDB" id="A0A1B5KSF5"/>
<evidence type="ECO:0000313" key="2">
    <source>
        <dbReference type="EMBL" id="GAO13424.1"/>
    </source>
</evidence>
<proteinExistence type="predicted"/>
<dbReference type="SUPFAM" id="SSF54637">
    <property type="entry name" value="Thioesterase/thiol ester dehydrase-isomerase"/>
    <property type="match status" value="1"/>
</dbReference>
<protein>
    <recommendedName>
        <fullName evidence="4">Thioesterase/thiol ester dehydrase-isomerase</fullName>
    </recommendedName>
</protein>
<comment type="caution">
    <text evidence="2">The sequence shown here is derived from an EMBL/GenBank/DDBJ whole genome shotgun (WGS) entry which is preliminary data.</text>
</comment>
<dbReference type="InterPro" id="IPR029069">
    <property type="entry name" value="HotDog_dom_sf"/>
</dbReference>
<feature type="coiled-coil region" evidence="1">
    <location>
        <begin position="222"/>
        <end position="256"/>
    </location>
</feature>
<gene>
    <name evidence="2" type="ORF">UVI_02014290</name>
</gene>
<evidence type="ECO:0000256" key="1">
    <source>
        <dbReference type="SAM" id="Coils"/>
    </source>
</evidence>
<reference evidence="3" key="1">
    <citation type="journal article" date="2016" name="Genome Announc.">
        <title>Genome sequence of Ustilaginoidea virens IPU010, a rice pathogenic fungus causing false smut.</title>
        <authorList>
            <person name="Kumagai T."/>
            <person name="Ishii T."/>
            <person name="Terai G."/>
            <person name="Umemura M."/>
            <person name="Machida M."/>
            <person name="Asai K."/>
        </authorList>
    </citation>
    <scope>NUCLEOTIDE SEQUENCE [LARGE SCALE GENOMIC DNA]</scope>
    <source>
        <strain evidence="3">IPU010</strain>
    </source>
</reference>
<dbReference type="CDD" id="cd00586">
    <property type="entry name" value="4HBT"/>
    <property type="match status" value="1"/>
</dbReference>
<dbReference type="EMBL" id="BBTG02000005">
    <property type="protein sequence ID" value="GAO13424.1"/>
    <property type="molecule type" value="Genomic_DNA"/>
</dbReference>
<organism evidence="2 3">
    <name type="scientific">Ustilaginoidea virens</name>
    <name type="common">Rice false smut fungus</name>
    <name type="synonym">Villosiclava virens</name>
    <dbReference type="NCBI Taxonomy" id="1159556"/>
    <lineage>
        <taxon>Eukaryota</taxon>
        <taxon>Fungi</taxon>
        <taxon>Dikarya</taxon>
        <taxon>Ascomycota</taxon>
        <taxon>Pezizomycotina</taxon>
        <taxon>Sordariomycetes</taxon>
        <taxon>Hypocreomycetidae</taxon>
        <taxon>Hypocreales</taxon>
        <taxon>Clavicipitaceae</taxon>
        <taxon>Ustilaginoidea</taxon>
    </lineage>
</organism>
<name>A0A1B5KSF5_USTVR</name>
<sequence length="258" mass="29338">MRPVSRPALRTASRQFSAAASSASLTSPAEAAPTLNPRWLTNLQSRISACLETNPPADHGARLKKYRDYLTSNWLELSAGREGFLTDERWRGLDKFGVAWGHVNNVMYNRYAESGRVNWFTSLAAHAPPDQRQAWIDLISPRGTGLILKSIKTDYKLPVAYPDRITVIHKLARQPSYASENIFLDAVIYSEAHGRVAARCYEDIAVYNYRAGKRATLVNFMVDELQRVYQLQEKNRQETENKVKELHQGIQAIEDRLF</sequence>
<accession>A0A1B5KSF5</accession>
<evidence type="ECO:0000313" key="3">
    <source>
        <dbReference type="Proteomes" id="UP000054053"/>
    </source>
</evidence>
<dbReference type="Gene3D" id="3.10.129.10">
    <property type="entry name" value="Hotdog Thioesterase"/>
    <property type="match status" value="1"/>
</dbReference>
<keyword evidence="1" id="KW-0175">Coiled coil</keyword>